<dbReference type="InterPro" id="IPR003598">
    <property type="entry name" value="Ig_sub2"/>
</dbReference>
<dbReference type="InterPro" id="IPR003599">
    <property type="entry name" value="Ig_sub"/>
</dbReference>
<keyword evidence="7" id="KW-0904">Protein phosphatase</keyword>
<keyword evidence="4 12" id="KW-0732">Signal</keyword>
<feature type="domain" description="Fibronectin type-III" evidence="16">
    <location>
        <begin position="787"/>
        <end position="882"/>
    </location>
</feature>
<sequence length="1707" mass="187159">MDCRIAAFFVFFVTSVPPCVRSQEQQIVLLENGQTFAVTAQFSVGYASDLLVDFQCIGTDPETAWSRRRPRFSPLPEPLDPRTTSFSPSSGVVRIFSDYIRNPDNIDDGAVTIGCFRGGPATVVLMPVQNLFFTAPFLTPIPSTDDLRSFCTGLLPQLPTFNVTPVTTPGSHGYCDYQSARGSFRSPSFAFTDGDTGTSPAPEFVIQPLNITVRSINNITRGAFSCGVYPSSPVQSITWYFNPGSGASPVSTSDPDVRTLTQTGTSVLVLENVGPERDGSYHCQVTLDAGGNPLISGEGFLVVNETAASDIDTIILAPPPSLSVSEGNSVLIPCVGSAQQPVFTGGSPAATRDTPSSFGLTISSADREDSGTIVCQVGGASPEVNLTVYAEPRFEEELTQEVARFLNEDNSPIQLTCELSGVPLPSLTFLYNNQPFNSTSRLTVKTESPTCNTCVRHTLSIEDPQPGDEGVYQCLGTAGEDSSTTIVSTSYLNLQFLMSPVISYNGEVVEEVVELTFDDFGEMVQLECSVVAHPIPSISWSRNDSSPLTGTQTFTGFREAAMSVLELAVDSVVGSVAVTCSAAGLMGVIEATTITITVPFRPAVITGPPDDVIAIENELVNFTCLFSGLPQPVVNWTAFPSFPDLYTVTPGPTSSTLQFEAALSLNLTSVHCTAVNSVGSDTSTNATLTIAGGPGTPSLSATPGARDVTIEWISPFSLLPISQLLLVTAGPSDSFQRTPSPSPFNTVTIDSLRPFTNYAATLTTTNRAGNSVATLSFTTLQAAPDTPPINVMAAAVDTGSILVSWEPPPISNGIIIQYVLTFGPLATPTQSRMNITDTQRPFSSVQRAPPVVQRSYPLPPPPPETPPTIPDDVAITLTTIPINLPMMNTSLFSHFWVVAVRLGSEDPGFLQSSPSAHFTSSQSLTTYSDDIPENTGYIVSEISATVYGNVASEVFLLGDHDETMASNDFPEQYVNGPLEEETRYSVFVWGFIPAIQNSSEGVAKRQTQEERQYRVFTSSSFSRLIPLPLESPTDDGLSAAAIAGITIAGLIAFVLVSVVVIMAIIIANMWYRRVKDIGPPPIRQGSKRFKEEKSVVTVMLNPGTRPDSALDEDTTPDDVRLPVSVEDFPEHVRKLHVNSDHPFSEEYQLINIKSPGLPHLQGSANCNVMKNRYANINAYDETRVHLNFIPGMEGSDFINANYIEGYQKKTLYIAAQGPLPNTVHDFWRMVWEEDSCCIIMLTNINEKGRVKCHQYWPETGSLGLDDMTVTVIDTQDLAYYSIRTFRLSMGTDRREVKQFHYTGWPDFGVPDHPHPVLSFIRRLNNFKRTTQGPDVVHCSAGVGRTGTLITIQAMMKAIEDEGQSRHFQFHPGNEETAQLYGPDRGTLSHGDHRQYIFIHDSVMEVIKMGHTEVSSQSLRRTLKQLQAQDPQTETSRLEEEYLRLNSLVAVDDSMFSYANNSLNQPKNRDPKILPLDMYRVRLIMAPGSSCSDYINASYVDGYQHRHQYILTQGPLQSTVDDFWRMMWEHNVSCVLMLCQIEEKGQEMCVQYWSKEGLKQHGDLFVELTQETNFTHYTMRELSLTNTKVNESRVLRHYQYVEWTEDTSPPNSTAVIDLIGVLQKAQHQNGGGPIVLHDSTTIGRAGTFCVLSSVLEQLKVEGVVDIFFFVHALRQQQPGLVATFEQYKFCYSSVLEFLVSFELYSNFD</sequence>
<dbReference type="PROSITE" id="PS50055">
    <property type="entry name" value="TYR_PHOSPHATASE_PTP"/>
    <property type="match status" value="2"/>
</dbReference>
<feature type="domain" description="Tyrosine-protein phosphatase" evidence="13">
    <location>
        <begin position="1437"/>
        <end position="1696"/>
    </location>
</feature>
<evidence type="ECO:0000256" key="4">
    <source>
        <dbReference type="ARBA" id="ARBA00022729"/>
    </source>
</evidence>
<dbReference type="InterPro" id="IPR013098">
    <property type="entry name" value="Ig_I-set"/>
</dbReference>
<dbReference type="Pfam" id="PF00102">
    <property type="entry name" value="Y_phosphatase"/>
    <property type="match status" value="2"/>
</dbReference>
<dbReference type="InterPro" id="IPR029021">
    <property type="entry name" value="Prot-tyrosine_phosphatase-like"/>
</dbReference>
<evidence type="ECO:0000256" key="10">
    <source>
        <dbReference type="ARBA" id="ARBA00051722"/>
    </source>
</evidence>
<dbReference type="GO" id="GO:0004725">
    <property type="term" value="F:protein tyrosine phosphatase activity"/>
    <property type="evidence" value="ECO:0007669"/>
    <property type="project" value="UniProtKB-EC"/>
</dbReference>
<evidence type="ECO:0000259" key="15">
    <source>
        <dbReference type="PROSITE" id="PS50835"/>
    </source>
</evidence>
<dbReference type="SMART" id="SM00060">
    <property type="entry name" value="FN3"/>
    <property type="match status" value="2"/>
</dbReference>
<dbReference type="InterPro" id="IPR003595">
    <property type="entry name" value="Tyr_Pase_cat"/>
</dbReference>
<dbReference type="SMART" id="SM00408">
    <property type="entry name" value="IGc2"/>
    <property type="match status" value="4"/>
</dbReference>
<comment type="caution">
    <text evidence="17">The sequence shown here is derived from an EMBL/GenBank/DDBJ whole genome shotgun (WGS) entry which is preliminary data.</text>
</comment>
<dbReference type="InterPro" id="IPR016130">
    <property type="entry name" value="Tyr_Pase_AS"/>
</dbReference>
<dbReference type="Pfam" id="PF07679">
    <property type="entry name" value="I-set"/>
    <property type="match status" value="1"/>
</dbReference>
<dbReference type="SMART" id="SM00409">
    <property type="entry name" value="IG"/>
    <property type="match status" value="5"/>
</dbReference>
<feature type="domain" description="Tyrosine specific protein phosphatases" evidence="14">
    <location>
        <begin position="1317"/>
        <end position="1359"/>
    </location>
</feature>
<evidence type="ECO:0000256" key="12">
    <source>
        <dbReference type="SAM" id="SignalP"/>
    </source>
</evidence>
<dbReference type="InterPro" id="IPR000387">
    <property type="entry name" value="Tyr_Pase_dom"/>
</dbReference>
<accession>A0AA35XLU6</accession>
<keyword evidence="9" id="KW-0675">Receptor</keyword>
<comment type="subcellular location">
    <subcellularLocation>
        <location evidence="1">Membrane</location>
        <topology evidence="1">Single-pass membrane protein</topology>
    </subcellularLocation>
</comment>
<dbReference type="CDD" id="cd00063">
    <property type="entry name" value="FN3"/>
    <property type="match status" value="2"/>
</dbReference>
<dbReference type="PROSITE" id="PS50835">
    <property type="entry name" value="IG_LIKE"/>
    <property type="match status" value="4"/>
</dbReference>
<feature type="signal peptide" evidence="12">
    <location>
        <begin position="1"/>
        <end position="22"/>
    </location>
</feature>
<dbReference type="Gene3D" id="2.60.40.10">
    <property type="entry name" value="Immunoglobulins"/>
    <property type="match status" value="5"/>
</dbReference>
<keyword evidence="11" id="KW-1133">Transmembrane helix</keyword>
<evidence type="ECO:0000313" key="17">
    <source>
        <dbReference type="EMBL" id="CAI8057821.1"/>
    </source>
</evidence>
<gene>
    <name evidence="17" type="ORF">GBAR_LOCUS31483</name>
</gene>
<dbReference type="PROSITE" id="PS50853">
    <property type="entry name" value="FN3"/>
    <property type="match status" value="2"/>
</dbReference>
<dbReference type="FunFam" id="3.90.190.10:FF:000102">
    <property type="entry name" value="Receptor-type tyrosine-protein phosphatase"/>
    <property type="match status" value="1"/>
</dbReference>
<feature type="domain" description="Tyrosine specific protein phosphatases" evidence="14">
    <location>
        <begin position="1612"/>
        <end position="1687"/>
    </location>
</feature>
<dbReference type="SUPFAM" id="SSF52799">
    <property type="entry name" value="(Phosphotyrosine protein) phosphatases II"/>
    <property type="match status" value="2"/>
</dbReference>
<dbReference type="PRINTS" id="PR00700">
    <property type="entry name" value="PRTYPHPHTASE"/>
</dbReference>
<dbReference type="GO" id="GO:0016020">
    <property type="term" value="C:membrane"/>
    <property type="evidence" value="ECO:0007669"/>
    <property type="project" value="UniProtKB-SubCell"/>
</dbReference>
<dbReference type="SUPFAM" id="SSF48726">
    <property type="entry name" value="Immunoglobulin"/>
    <property type="match status" value="5"/>
</dbReference>
<evidence type="ECO:0000259" key="16">
    <source>
        <dbReference type="PROSITE" id="PS50853"/>
    </source>
</evidence>
<dbReference type="PANTHER" id="PTHR19134:SF531">
    <property type="entry name" value="TYROSINE-PROTEIN PHOSPHATASE LAR"/>
    <property type="match status" value="1"/>
</dbReference>
<keyword evidence="8 11" id="KW-0472">Membrane</keyword>
<dbReference type="SMART" id="SM00194">
    <property type="entry name" value="PTPc"/>
    <property type="match status" value="2"/>
</dbReference>
<dbReference type="Proteomes" id="UP001174909">
    <property type="component" value="Unassembled WGS sequence"/>
</dbReference>
<evidence type="ECO:0000256" key="5">
    <source>
        <dbReference type="ARBA" id="ARBA00022737"/>
    </source>
</evidence>
<dbReference type="InterPro" id="IPR013783">
    <property type="entry name" value="Ig-like_fold"/>
</dbReference>
<dbReference type="PANTHER" id="PTHR19134">
    <property type="entry name" value="RECEPTOR-TYPE TYROSINE-PROTEIN PHOSPHATASE"/>
    <property type="match status" value="1"/>
</dbReference>
<dbReference type="SUPFAM" id="SSF49265">
    <property type="entry name" value="Fibronectin type III"/>
    <property type="match status" value="1"/>
</dbReference>
<dbReference type="InterPro" id="IPR000242">
    <property type="entry name" value="PTP_cat"/>
</dbReference>
<comment type="catalytic activity">
    <reaction evidence="10">
        <text>O-phospho-L-tyrosyl-[protein] + H2O = L-tyrosyl-[protein] + phosphate</text>
        <dbReference type="Rhea" id="RHEA:10684"/>
        <dbReference type="Rhea" id="RHEA-COMP:10136"/>
        <dbReference type="Rhea" id="RHEA-COMP:20101"/>
        <dbReference type="ChEBI" id="CHEBI:15377"/>
        <dbReference type="ChEBI" id="CHEBI:43474"/>
        <dbReference type="ChEBI" id="CHEBI:46858"/>
        <dbReference type="ChEBI" id="CHEBI:61978"/>
        <dbReference type="EC" id="3.1.3.48"/>
    </reaction>
</comment>
<dbReference type="SMART" id="SM00404">
    <property type="entry name" value="PTPc_motif"/>
    <property type="match status" value="2"/>
</dbReference>
<evidence type="ECO:0000256" key="2">
    <source>
        <dbReference type="ARBA" id="ARBA00010504"/>
    </source>
</evidence>
<evidence type="ECO:0000256" key="3">
    <source>
        <dbReference type="ARBA" id="ARBA00013064"/>
    </source>
</evidence>
<keyword evidence="11" id="KW-0812">Transmembrane</keyword>
<feature type="domain" description="Ig-like" evidence="15">
    <location>
        <begin position="202"/>
        <end position="286"/>
    </location>
</feature>
<dbReference type="Gene3D" id="3.90.190.10">
    <property type="entry name" value="Protein tyrosine phosphatase superfamily"/>
    <property type="match status" value="2"/>
</dbReference>
<dbReference type="InterPro" id="IPR036179">
    <property type="entry name" value="Ig-like_dom_sf"/>
</dbReference>
<dbReference type="PROSITE" id="PS50056">
    <property type="entry name" value="TYR_PHOSPHATASE_2"/>
    <property type="match status" value="2"/>
</dbReference>
<feature type="domain" description="Ig-like" evidence="15">
    <location>
        <begin position="500"/>
        <end position="595"/>
    </location>
</feature>
<protein>
    <recommendedName>
        <fullName evidence="3">protein-tyrosine-phosphatase</fullName>
        <ecNumber evidence="3">3.1.3.48</ecNumber>
    </recommendedName>
</protein>
<name>A0AA35XLU6_GEOBA</name>
<dbReference type="InterPro" id="IPR003961">
    <property type="entry name" value="FN3_dom"/>
</dbReference>
<feature type="chain" id="PRO_5041247729" description="protein-tyrosine-phosphatase" evidence="12">
    <location>
        <begin position="23"/>
        <end position="1707"/>
    </location>
</feature>
<feature type="transmembrane region" description="Helical" evidence="11">
    <location>
        <begin position="1039"/>
        <end position="1067"/>
    </location>
</feature>
<evidence type="ECO:0000256" key="11">
    <source>
        <dbReference type="SAM" id="Phobius"/>
    </source>
</evidence>
<dbReference type="InterPro" id="IPR007110">
    <property type="entry name" value="Ig-like_dom"/>
</dbReference>
<feature type="domain" description="Fibronectin type-III" evidence="16">
    <location>
        <begin position="693"/>
        <end position="785"/>
    </location>
</feature>
<comment type="similarity">
    <text evidence="2">Belongs to the protein-tyrosine phosphatase family. Receptor class 2A subfamily.</text>
</comment>
<keyword evidence="5" id="KW-0677">Repeat</keyword>
<evidence type="ECO:0000256" key="8">
    <source>
        <dbReference type="ARBA" id="ARBA00023136"/>
    </source>
</evidence>
<dbReference type="InterPro" id="IPR036116">
    <property type="entry name" value="FN3_sf"/>
</dbReference>
<evidence type="ECO:0000256" key="6">
    <source>
        <dbReference type="ARBA" id="ARBA00022801"/>
    </source>
</evidence>
<evidence type="ECO:0000256" key="9">
    <source>
        <dbReference type="ARBA" id="ARBA00023170"/>
    </source>
</evidence>
<dbReference type="EC" id="3.1.3.48" evidence="3"/>
<dbReference type="InterPro" id="IPR050348">
    <property type="entry name" value="Protein-Tyr_Phosphatase"/>
</dbReference>
<feature type="domain" description="Tyrosine-protein phosphatase" evidence="13">
    <location>
        <begin position="1143"/>
        <end position="1405"/>
    </location>
</feature>
<dbReference type="CDD" id="cd00096">
    <property type="entry name" value="Ig"/>
    <property type="match status" value="1"/>
</dbReference>
<dbReference type="EMBL" id="CASHTH010004479">
    <property type="protein sequence ID" value="CAI8057821.1"/>
    <property type="molecule type" value="Genomic_DNA"/>
</dbReference>
<evidence type="ECO:0000313" key="18">
    <source>
        <dbReference type="Proteomes" id="UP001174909"/>
    </source>
</evidence>
<dbReference type="PROSITE" id="PS00383">
    <property type="entry name" value="TYR_PHOSPHATASE_1"/>
    <property type="match status" value="1"/>
</dbReference>
<keyword evidence="6" id="KW-0378">Hydrolase</keyword>
<evidence type="ECO:0000256" key="7">
    <source>
        <dbReference type="ARBA" id="ARBA00022912"/>
    </source>
</evidence>
<reference evidence="17" key="1">
    <citation type="submission" date="2023-03" db="EMBL/GenBank/DDBJ databases">
        <authorList>
            <person name="Steffen K."/>
            <person name="Cardenas P."/>
        </authorList>
    </citation>
    <scope>NUCLEOTIDE SEQUENCE</scope>
</reference>
<evidence type="ECO:0000256" key="1">
    <source>
        <dbReference type="ARBA" id="ARBA00004167"/>
    </source>
</evidence>
<organism evidence="17 18">
    <name type="scientific">Geodia barretti</name>
    <name type="common">Barrett's horny sponge</name>
    <dbReference type="NCBI Taxonomy" id="519541"/>
    <lineage>
        <taxon>Eukaryota</taxon>
        <taxon>Metazoa</taxon>
        <taxon>Porifera</taxon>
        <taxon>Demospongiae</taxon>
        <taxon>Heteroscleromorpha</taxon>
        <taxon>Tetractinellida</taxon>
        <taxon>Astrophorina</taxon>
        <taxon>Geodiidae</taxon>
        <taxon>Geodia</taxon>
    </lineage>
</organism>
<dbReference type="CDD" id="cd00047">
    <property type="entry name" value="PTPc"/>
    <property type="match status" value="1"/>
</dbReference>
<evidence type="ECO:0000259" key="14">
    <source>
        <dbReference type="PROSITE" id="PS50056"/>
    </source>
</evidence>
<feature type="domain" description="Ig-like" evidence="15">
    <location>
        <begin position="602"/>
        <end position="689"/>
    </location>
</feature>
<proteinExistence type="inferred from homology"/>
<evidence type="ECO:0000259" key="13">
    <source>
        <dbReference type="PROSITE" id="PS50055"/>
    </source>
</evidence>
<feature type="domain" description="Ig-like" evidence="15">
    <location>
        <begin position="392"/>
        <end position="490"/>
    </location>
</feature>
<keyword evidence="18" id="KW-1185">Reference proteome</keyword>